<accession>A0ACB7T468</accession>
<reference evidence="1" key="1">
    <citation type="submission" date="2020-05" db="EMBL/GenBank/DDBJ databases">
        <title>Large-scale comparative analyses of tick genomes elucidate their genetic diversity and vector capacities.</title>
        <authorList>
            <person name="Jia N."/>
            <person name="Wang J."/>
            <person name="Shi W."/>
            <person name="Du L."/>
            <person name="Sun Y."/>
            <person name="Zhan W."/>
            <person name="Jiang J."/>
            <person name="Wang Q."/>
            <person name="Zhang B."/>
            <person name="Ji P."/>
            <person name="Sakyi L.B."/>
            <person name="Cui X."/>
            <person name="Yuan T."/>
            <person name="Jiang B."/>
            <person name="Yang W."/>
            <person name="Lam T.T.-Y."/>
            <person name="Chang Q."/>
            <person name="Ding S."/>
            <person name="Wang X."/>
            <person name="Zhu J."/>
            <person name="Ruan X."/>
            <person name="Zhao L."/>
            <person name="Wei J."/>
            <person name="Que T."/>
            <person name="Du C."/>
            <person name="Cheng J."/>
            <person name="Dai P."/>
            <person name="Han X."/>
            <person name="Huang E."/>
            <person name="Gao Y."/>
            <person name="Liu J."/>
            <person name="Shao H."/>
            <person name="Ye R."/>
            <person name="Li L."/>
            <person name="Wei W."/>
            <person name="Wang X."/>
            <person name="Wang C."/>
            <person name="Yang T."/>
            <person name="Huo Q."/>
            <person name="Li W."/>
            <person name="Guo W."/>
            <person name="Chen H."/>
            <person name="Zhou L."/>
            <person name="Ni X."/>
            <person name="Tian J."/>
            <person name="Zhou Y."/>
            <person name="Sheng Y."/>
            <person name="Liu T."/>
            <person name="Pan Y."/>
            <person name="Xia L."/>
            <person name="Li J."/>
            <person name="Zhao F."/>
            <person name="Cao W."/>
        </authorList>
    </citation>
    <scope>NUCLEOTIDE SEQUENCE</scope>
    <source>
        <strain evidence="1">Hyas-2018</strain>
    </source>
</reference>
<organism evidence="1 2">
    <name type="scientific">Hyalomma asiaticum</name>
    <name type="common">Tick</name>
    <dbReference type="NCBI Taxonomy" id="266040"/>
    <lineage>
        <taxon>Eukaryota</taxon>
        <taxon>Metazoa</taxon>
        <taxon>Ecdysozoa</taxon>
        <taxon>Arthropoda</taxon>
        <taxon>Chelicerata</taxon>
        <taxon>Arachnida</taxon>
        <taxon>Acari</taxon>
        <taxon>Parasitiformes</taxon>
        <taxon>Ixodida</taxon>
        <taxon>Ixodoidea</taxon>
        <taxon>Ixodidae</taxon>
        <taxon>Hyalomminae</taxon>
        <taxon>Hyalomma</taxon>
    </lineage>
</organism>
<comment type="caution">
    <text evidence="1">The sequence shown here is derived from an EMBL/GenBank/DDBJ whole genome shotgun (WGS) entry which is preliminary data.</text>
</comment>
<sequence>MGSNNAFDDYKLDYARLHFDTNAIHAGQEPDQWTSRAVVPPISLATTFKQRAPAEPFPPHRYLHCPTGGRHLYVAAKAVALVAAPFAFLLVCDMRAAQGGTAHV</sequence>
<dbReference type="Proteomes" id="UP000821845">
    <property type="component" value="Chromosome 11"/>
</dbReference>
<protein>
    <submittedName>
        <fullName evidence="1">Uncharacterized protein</fullName>
    </submittedName>
</protein>
<evidence type="ECO:0000313" key="1">
    <source>
        <dbReference type="EMBL" id="KAH6941670.1"/>
    </source>
</evidence>
<proteinExistence type="predicted"/>
<gene>
    <name evidence="1" type="ORF">HPB50_022256</name>
</gene>
<keyword evidence="2" id="KW-1185">Reference proteome</keyword>
<evidence type="ECO:0000313" key="2">
    <source>
        <dbReference type="Proteomes" id="UP000821845"/>
    </source>
</evidence>
<dbReference type="EMBL" id="CM023491">
    <property type="protein sequence ID" value="KAH6941670.1"/>
    <property type="molecule type" value="Genomic_DNA"/>
</dbReference>
<name>A0ACB7T468_HYAAI</name>